<dbReference type="Proteomes" id="UP000069272">
    <property type="component" value="Chromosome 3L"/>
</dbReference>
<dbReference type="EnsemblMetazoa" id="AALB004461-RA">
    <property type="protein sequence ID" value="AALB004461-PA"/>
    <property type="gene ID" value="AALB004461"/>
</dbReference>
<reference evidence="1" key="2">
    <citation type="submission" date="2022-08" db="UniProtKB">
        <authorList>
            <consortium name="EnsemblMetazoa"/>
        </authorList>
    </citation>
    <scope>IDENTIFICATION</scope>
    <source>
        <strain evidence="1">STECLA/ALBI9_A</strain>
    </source>
</reference>
<dbReference type="AlphaFoldDB" id="A0A182FD74"/>
<evidence type="ECO:0000313" key="2">
    <source>
        <dbReference type="Proteomes" id="UP000069272"/>
    </source>
</evidence>
<dbReference type="VEuPathDB" id="VectorBase:AALB004461"/>
<reference evidence="1 2" key="1">
    <citation type="journal article" date="2017" name="G3 (Bethesda)">
        <title>The Physical Genome Mapping of Anopheles albimanus Corrected Scaffold Misassemblies and Identified Interarm Rearrangements in Genus Anopheles.</title>
        <authorList>
            <person name="Artemov G.N."/>
            <person name="Peery A.N."/>
            <person name="Jiang X."/>
            <person name="Tu Z."/>
            <person name="Stegniy V.N."/>
            <person name="Sharakhova M.V."/>
            <person name="Sharakhov I.V."/>
        </authorList>
    </citation>
    <scope>NUCLEOTIDE SEQUENCE [LARGE SCALE GENOMIC DNA]</scope>
    <source>
        <strain evidence="1 2">ALBI9_A</strain>
    </source>
</reference>
<organism evidence="1 2">
    <name type="scientific">Anopheles albimanus</name>
    <name type="common">New world malaria mosquito</name>
    <dbReference type="NCBI Taxonomy" id="7167"/>
    <lineage>
        <taxon>Eukaryota</taxon>
        <taxon>Metazoa</taxon>
        <taxon>Ecdysozoa</taxon>
        <taxon>Arthropoda</taxon>
        <taxon>Hexapoda</taxon>
        <taxon>Insecta</taxon>
        <taxon>Pterygota</taxon>
        <taxon>Neoptera</taxon>
        <taxon>Endopterygota</taxon>
        <taxon>Diptera</taxon>
        <taxon>Nematocera</taxon>
        <taxon>Culicoidea</taxon>
        <taxon>Culicidae</taxon>
        <taxon>Anophelinae</taxon>
        <taxon>Anopheles</taxon>
    </lineage>
</organism>
<proteinExistence type="predicted"/>
<keyword evidence="2" id="KW-1185">Reference proteome</keyword>
<protein>
    <recommendedName>
        <fullName evidence="3">ISXO2-like transposase domain-containing protein</fullName>
    </recommendedName>
</protein>
<evidence type="ECO:0000313" key="1">
    <source>
        <dbReference type="EnsemblMetazoa" id="AALB004461-PA"/>
    </source>
</evidence>
<evidence type="ECO:0008006" key="3">
    <source>
        <dbReference type="Google" id="ProtNLM"/>
    </source>
</evidence>
<name>A0A182FD74_ANOAL</name>
<accession>A0A182FD74</accession>
<sequence>MEHLRNVSSVKELAEVCKDTPTLVKILMDAGLLMASQNCKVCNRDMKLKKVAVTKKSDCYKWTCLKTNSCPGSEISVRNGSIFEGSKLLLKDALVLIFLWAQRTPCTGIANVLGLSKPTIYAWAETLRGVALETVSSRSAMIGGVGQTVEIDESCVTKRKYNRGRVSDNNQVWIVGALSL</sequence>